<dbReference type="PROSITE" id="PS50893">
    <property type="entry name" value="ABC_TRANSPORTER_2"/>
    <property type="match status" value="1"/>
</dbReference>
<dbReference type="Proteomes" id="UP000199495">
    <property type="component" value="Unassembled WGS sequence"/>
</dbReference>
<dbReference type="PANTHER" id="PTHR43776:SF7">
    <property type="entry name" value="D,D-DIPEPTIDE TRANSPORT ATP-BINDING PROTEIN DDPF-RELATED"/>
    <property type="match status" value="1"/>
</dbReference>
<gene>
    <name evidence="7" type="ORF">SAMN04487974_11837</name>
</gene>
<dbReference type="CDD" id="cd03257">
    <property type="entry name" value="ABC_NikE_OppD_transporters"/>
    <property type="match status" value="1"/>
</dbReference>
<evidence type="ECO:0000313" key="8">
    <source>
        <dbReference type="Proteomes" id="UP000199495"/>
    </source>
</evidence>
<accession>A0A1G7Z965</accession>
<comment type="subcellular location">
    <subcellularLocation>
        <location evidence="1">Cell inner membrane</location>
        <topology evidence="1">Peripheral membrane protein</topology>
    </subcellularLocation>
</comment>
<feature type="domain" description="ABC transporter" evidence="6">
    <location>
        <begin position="19"/>
        <end position="258"/>
    </location>
</feature>
<keyword evidence="8" id="KW-1185">Reference proteome</keyword>
<dbReference type="InterPro" id="IPR050319">
    <property type="entry name" value="ABC_transp_ATP-bind"/>
</dbReference>
<dbReference type="Pfam" id="PF00005">
    <property type="entry name" value="ABC_tran"/>
    <property type="match status" value="1"/>
</dbReference>
<keyword evidence="4" id="KW-0547">Nucleotide-binding</keyword>
<keyword evidence="5 7" id="KW-0067">ATP-binding</keyword>
<evidence type="ECO:0000256" key="2">
    <source>
        <dbReference type="ARBA" id="ARBA00005417"/>
    </source>
</evidence>
<name>A0A1G7Z965_9HYPH</name>
<dbReference type="NCBIfam" id="TIGR01727">
    <property type="entry name" value="oligo_HPY"/>
    <property type="match status" value="1"/>
</dbReference>
<keyword evidence="3" id="KW-0813">Transport</keyword>
<dbReference type="GO" id="GO:0015833">
    <property type="term" value="P:peptide transport"/>
    <property type="evidence" value="ECO:0007669"/>
    <property type="project" value="InterPro"/>
</dbReference>
<evidence type="ECO:0000259" key="6">
    <source>
        <dbReference type="PROSITE" id="PS50893"/>
    </source>
</evidence>
<dbReference type="InterPro" id="IPR017871">
    <property type="entry name" value="ABC_transporter-like_CS"/>
</dbReference>
<evidence type="ECO:0000313" key="7">
    <source>
        <dbReference type="EMBL" id="SDH05149.1"/>
    </source>
</evidence>
<protein>
    <submittedName>
        <fullName evidence="7">Oligopeptide transport system ATP-binding protein</fullName>
    </submittedName>
</protein>
<dbReference type="EMBL" id="FNCS01000018">
    <property type="protein sequence ID" value="SDH05149.1"/>
    <property type="molecule type" value="Genomic_DNA"/>
</dbReference>
<dbReference type="GO" id="GO:0055085">
    <property type="term" value="P:transmembrane transport"/>
    <property type="evidence" value="ECO:0007669"/>
    <property type="project" value="UniProtKB-ARBA"/>
</dbReference>
<sequence length="326" mass="35695">MSAPIPLLDVRGLTKRFPVKAKPFSRQKKFVHAVEDVSFSVGRGEVVGLVGESGSGKTTIGRTIMRLTDPTAGQIVYDGTDIAHLPRRQMMAFRRKIQMVFQDPFASLNPRSKVGELIAEGMEIHGIGTPAERRAEVSRLLGLVGLSAEAAQRFPHEFSGGQRQRIGIARALAVSPGFIVADEPVSALDVSVQAQVLNLLQDLKEQLGLTILFIAHDLSVVEHFCDRVIVMYLGRIMEIAPRERLYAAPKHPYTEALLSAAPVPDPDREGKRIVLEGDIPSPINPPSGCVLRTRCRYALPECAQIVPPLREIAPGHLKACIRDDIL</sequence>
<evidence type="ECO:0000256" key="1">
    <source>
        <dbReference type="ARBA" id="ARBA00004417"/>
    </source>
</evidence>
<dbReference type="PROSITE" id="PS00211">
    <property type="entry name" value="ABC_TRANSPORTER_1"/>
    <property type="match status" value="1"/>
</dbReference>
<evidence type="ECO:0000256" key="3">
    <source>
        <dbReference type="ARBA" id="ARBA00022448"/>
    </source>
</evidence>
<proteinExistence type="inferred from homology"/>
<dbReference type="STRING" id="440168.SAMN04487974_11837"/>
<dbReference type="RefSeq" id="WP_090598675.1">
    <property type="nucleotide sequence ID" value="NZ_FNCS01000018.1"/>
</dbReference>
<dbReference type="PANTHER" id="PTHR43776">
    <property type="entry name" value="TRANSPORT ATP-BINDING PROTEIN"/>
    <property type="match status" value="1"/>
</dbReference>
<dbReference type="GO" id="GO:0005886">
    <property type="term" value="C:plasma membrane"/>
    <property type="evidence" value="ECO:0007669"/>
    <property type="project" value="UniProtKB-SubCell"/>
</dbReference>
<dbReference type="AlphaFoldDB" id="A0A1G7Z965"/>
<dbReference type="FunFam" id="3.40.50.300:FF:000016">
    <property type="entry name" value="Oligopeptide ABC transporter ATP-binding component"/>
    <property type="match status" value="1"/>
</dbReference>
<dbReference type="SMART" id="SM00382">
    <property type="entry name" value="AAA"/>
    <property type="match status" value="1"/>
</dbReference>
<dbReference type="GO" id="GO:0005524">
    <property type="term" value="F:ATP binding"/>
    <property type="evidence" value="ECO:0007669"/>
    <property type="project" value="UniProtKB-KW"/>
</dbReference>
<dbReference type="InterPro" id="IPR003593">
    <property type="entry name" value="AAA+_ATPase"/>
</dbReference>
<dbReference type="InterPro" id="IPR013563">
    <property type="entry name" value="Oligopep_ABC_C"/>
</dbReference>
<dbReference type="Gene3D" id="3.40.50.300">
    <property type="entry name" value="P-loop containing nucleotide triphosphate hydrolases"/>
    <property type="match status" value="1"/>
</dbReference>
<dbReference type="SUPFAM" id="SSF52540">
    <property type="entry name" value="P-loop containing nucleoside triphosphate hydrolases"/>
    <property type="match status" value="1"/>
</dbReference>
<dbReference type="OrthoDB" id="9815712at2"/>
<organism evidence="7 8">
    <name type="scientific">Pelagibacterium luteolum</name>
    <dbReference type="NCBI Taxonomy" id="440168"/>
    <lineage>
        <taxon>Bacteria</taxon>
        <taxon>Pseudomonadati</taxon>
        <taxon>Pseudomonadota</taxon>
        <taxon>Alphaproteobacteria</taxon>
        <taxon>Hyphomicrobiales</taxon>
        <taxon>Devosiaceae</taxon>
        <taxon>Pelagibacterium</taxon>
    </lineage>
</organism>
<reference evidence="7 8" key="1">
    <citation type="submission" date="2016-10" db="EMBL/GenBank/DDBJ databases">
        <authorList>
            <person name="de Groot N.N."/>
        </authorList>
    </citation>
    <scope>NUCLEOTIDE SEQUENCE [LARGE SCALE GENOMIC DNA]</scope>
    <source>
        <strain evidence="7 8">CGMCC 1.10267</strain>
    </source>
</reference>
<dbReference type="InterPro" id="IPR003439">
    <property type="entry name" value="ABC_transporter-like_ATP-bd"/>
</dbReference>
<dbReference type="GO" id="GO:0016887">
    <property type="term" value="F:ATP hydrolysis activity"/>
    <property type="evidence" value="ECO:0007669"/>
    <property type="project" value="InterPro"/>
</dbReference>
<comment type="similarity">
    <text evidence="2">Belongs to the ABC transporter superfamily.</text>
</comment>
<evidence type="ECO:0000256" key="5">
    <source>
        <dbReference type="ARBA" id="ARBA00022840"/>
    </source>
</evidence>
<evidence type="ECO:0000256" key="4">
    <source>
        <dbReference type="ARBA" id="ARBA00022741"/>
    </source>
</evidence>
<dbReference type="InterPro" id="IPR027417">
    <property type="entry name" value="P-loop_NTPase"/>
</dbReference>
<dbReference type="Pfam" id="PF08352">
    <property type="entry name" value="oligo_HPY"/>
    <property type="match status" value="1"/>
</dbReference>